<evidence type="ECO:0000256" key="4">
    <source>
        <dbReference type="ARBA" id="ARBA00022857"/>
    </source>
</evidence>
<accession>A0A087A7G9</accession>
<dbReference type="eggNOG" id="COG1902">
    <property type="taxonomic scope" value="Bacteria"/>
</dbReference>
<feature type="domain" description="NADH:flavin oxidoreductase/NADH oxidase N-terminal" evidence="7">
    <location>
        <begin position="152"/>
        <end position="489"/>
    </location>
</feature>
<dbReference type="PANTHER" id="PTHR43303:SF4">
    <property type="entry name" value="NADPH DEHYDROGENASE C23G7.10C-RELATED"/>
    <property type="match status" value="1"/>
</dbReference>
<dbReference type="Gene3D" id="3.20.20.70">
    <property type="entry name" value="Aldolase class I"/>
    <property type="match status" value="1"/>
</dbReference>
<evidence type="ECO:0000256" key="3">
    <source>
        <dbReference type="ARBA" id="ARBA00022643"/>
    </source>
</evidence>
<comment type="cofactor">
    <cofactor evidence="1">
        <name>FMN</name>
        <dbReference type="ChEBI" id="CHEBI:58210"/>
    </cofactor>
</comment>
<evidence type="ECO:0000313" key="9">
    <source>
        <dbReference type="Proteomes" id="UP000029072"/>
    </source>
</evidence>
<name>A0A087A7G9_9BIFI</name>
<dbReference type="Pfam" id="PF00724">
    <property type="entry name" value="Oxidored_FMN"/>
    <property type="match status" value="1"/>
</dbReference>
<feature type="compositionally biased region" description="Low complexity" evidence="6">
    <location>
        <begin position="42"/>
        <end position="53"/>
    </location>
</feature>
<evidence type="ECO:0000256" key="6">
    <source>
        <dbReference type="SAM" id="MobiDB-lite"/>
    </source>
</evidence>
<dbReference type="SUPFAM" id="SSF51395">
    <property type="entry name" value="FMN-linked oxidoreductases"/>
    <property type="match status" value="1"/>
</dbReference>
<feature type="compositionally biased region" description="Basic and acidic residues" evidence="6">
    <location>
        <begin position="54"/>
        <end position="74"/>
    </location>
</feature>
<dbReference type="EC" id="1.6.99.1" evidence="8"/>
<dbReference type="STRING" id="1437609.BCAL_0981"/>
<organism evidence="8 9">
    <name type="scientific">Bifidobacterium callitrichos DSM 23973</name>
    <dbReference type="NCBI Taxonomy" id="1437609"/>
    <lineage>
        <taxon>Bacteria</taxon>
        <taxon>Bacillati</taxon>
        <taxon>Actinomycetota</taxon>
        <taxon>Actinomycetes</taxon>
        <taxon>Bifidobacteriales</taxon>
        <taxon>Bifidobacteriaceae</taxon>
        <taxon>Bifidobacterium</taxon>
    </lineage>
</organism>
<dbReference type="RefSeq" id="WP_081887283.1">
    <property type="nucleotide sequence ID" value="NZ_JDUV01000005.1"/>
</dbReference>
<dbReference type="AlphaFoldDB" id="A0A087A7G9"/>
<dbReference type="CDD" id="cd02932">
    <property type="entry name" value="OYE_YqiM_FMN"/>
    <property type="match status" value="1"/>
</dbReference>
<evidence type="ECO:0000259" key="7">
    <source>
        <dbReference type="Pfam" id="PF00724"/>
    </source>
</evidence>
<dbReference type="Proteomes" id="UP000029072">
    <property type="component" value="Unassembled WGS sequence"/>
</dbReference>
<evidence type="ECO:0000256" key="5">
    <source>
        <dbReference type="ARBA" id="ARBA00023002"/>
    </source>
</evidence>
<keyword evidence="3" id="KW-0288">FMN</keyword>
<gene>
    <name evidence="8" type="ORF">BCAL_0981</name>
</gene>
<dbReference type="InterPro" id="IPR013785">
    <property type="entry name" value="Aldolase_TIM"/>
</dbReference>
<dbReference type="InterPro" id="IPR001155">
    <property type="entry name" value="OxRdtase_FMN_N"/>
</dbReference>
<evidence type="ECO:0000256" key="1">
    <source>
        <dbReference type="ARBA" id="ARBA00001917"/>
    </source>
</evidence>
<dbReference type="GO" id="GO:0003959">
    <property type="term" value="F:NADPH dehydrogenase activity"/>
    <property type="evidence" value="ECO:0007669"/>
    <property type="project" value="UniProtKB-EC"/>
</dbReference>
<evidence type="ECO:0000313" key="8">
    <source>
        <dbReference type="EMBL" id="KFI54719.1"/>
    </source>
</evidence>
<keyword evidence="4" id="KW-0521">NADP</keyword>
<proteinExistence type="predicted"/>
<feature type="compositionally biased region" description="Basic and acidic residues" evidence="6">
    <location>
        <begin position="88"/>
        <end position="123"/>
    </location>
</feature>
<dbReference type="GO" id="GO:0050661">
    <property type="term" value="F:NADP binding"/>
    <property type="evidence" value="ECO:0007669"/>
    <property type="project" value="InterPro"/>
</dbReference>
<protein>
    <submittedName>
        <fullName evidence="8">NADH-dependent flavin oxidoreductase</fullName>
        <ecNumber evidence="8">1.6.99.1</ecNumber>
    </submittedName>
</protein>
<reference evidence="8 9" key="1">
    <citation type="submission" date="2014-03" db="EMBL/GenBank/DDBJ databases">
        <title>Genomics of Bifidobacteria.</title>
        <authorList>
            <person name="Ventura M."/>
            <person name="Milani C."/>
            <person name="Lugli G.A."/>
        </authorList>
    </citation>
    <scope>NUCLEOTIDE SEQUENCE [LARGE SCALE GENOMIC DNA]</scope>
    <source>
        <strain evidence="8 9">DSM 23973</strain>
    </source>
</reference>
<feature type="compositionally biased region" description="Basic residues" evidence="6">
    <location>
        <begin position="75"/>
        <end position="86"/>
    </location>
</feature>
<keyword evidence="2" id="KW-0285">Flavoprotein</keyword>
<comment type="caution">
    <text evidence="8">The sequence shown here is derived from an EMBL/GenBank/DDBJ whole genome shotgun (WGS) entry which is preliminary data.</text>
</comment>
<keyword evidence="5 8" id="KW-0560">Oxidoreductase</keyword>
<dbReference type="OrthoDB" id="3169239at2"/>
<dbReference type="EMBL" id="JGYS01000007">
    <property type="protein sequence ID" value="KFI54719.1"/>
    <property type="molecule type" value="Genomic_DNA"/>
</dbReference>
<feature type="region of interest" description="Disordered" evidence="6">
    <location>
        <begin position="1"/>
        <end position="126"/>
    </location>
</feature>
<evidence type="ECO:0000256" key="2">
    <source>
        <dbReference type="ARBA" id="ARBA00022630"/>
    </source>
</evidence>
<dbReference type="GO" id="GO:0010181">
    <property type="term" value="F:FMN binding"/>
    <property type="evidence" value="ECO:0007669"/>
    <property type="project" value="InterPro"/>
</dbReference>
<feature type="compositionally biased region" description="Low complexity" evidence="6">
    <location>
        <begin position="1"/>
        <end position="24"/>
    </location>
</feature>
<dbReference type="PANTHER" id="PTHR43303">
    <property type="entry name" value="NADPH DEHYDROGENASE C23G7.10C-RELATED"/>
    <property type="match status" value="1"/>
</dbReference>
<sequence>MTDTTDTGITDNDGADAADAAQGGIESPSGFDFRGLTVSGLAAPAAAVPASGKGDAKSGKGGKSDKGDKGDKGDKKKSKDAKKTAKSGKAEKADKADKSDKDNKDNKDKVEGGKSEKSDKTDDSAAVTTGKRSIFPFLGTFSDKPGSNGPALFEPMTLRGLTIRNRIWLPPMDTYSALGRDGRPTPFHYQHYVSRALGGFGMIIVEATAVAPEGRISPCDVGLWDDGQIDAWRWIVEDIKATGAVAAIQLNHAGRKGSTGCFAVGYEGRTVPPEAGGWATVAPSPIPFGEYTTPRALSVDEIHGLVDAFAVAARRAVAAGFQAIEIHAAHGYLISQFLDPLSNEREDEYGKGFEGRIRFLLEVADAIRAGIPGDMPLLVRVSATDWAAGGWDLDQTVALARILKDHGVDLVDVSTGGIVSGVTVPVKPDYQVPFSSQVRKRAEVPVTAVGLITKPKQAEKVLVKGNADAIEIGRAALRDPYWPLRAADKLGVPVSKAPYAPQYVRGAF</sequence>
<dbReference type="InterPro" id="IPR044152">
    <property type="entry name" value="YqjM-like"/>
</dbReference>